<comment type="catalytic activity">
    <reaction evidence="9 10">
        <text>tRNA(Glu) + L-glutamate + ATP = L-glutamyl-tRNA(Glu) + AMP + diphosphate</text>
        <dbReference type="Rhea" id="RHEA:23540"/>
        <dbReference type="Rhea" id="RHEA-COMP:9663"/>
        <dbReference type="Rhea" id="RHEA-COMP:9680"/>
        <dbReference type="ChEBI" id="CHEBI:29985"/>
        <dbReference type="ChEBI" id="CHEBI:30616"/>
        <dbReference type="ChEBI" id="CHEBI:33019"/>
        <dbReference type="ChEBI" id="CHEBI:78442"/>
        <dbReference type="ChEBI" id="CHEBI:78520"/>
        <dbReference type="ChEBI" id="CHEBI:456215"/>
        <dbReference type="EC" id="6.1.1.17"/>
    </reaction>
</comment>
<dbReference type="InterPro" id="IPR049437">
    <property type="entry name" value="tRNA-synt_1c_C2"/>
</dbReference>
<dbReference type="InterPro" id="IPR004526">
    <property type="entry name" value="Glu-tRNA-synth_arc/euk"/>
</dbReference>
<sequence length="574" mass="65922">MDQIRELARKYALANAFAHGGKAQVGSVISKILAEMPDLRSKAKEIIPIINEVVTQINSMTFDQQKQEIEAKFPQLLERKKDDEAKEKKLPPLPNVSKKVVTRFAPNPDGPLHLGNSRAAIISYEYASMYNGDFILRFDDTDPKVKKPLKEAYNWIKEDLKWLGISWKEEFAASSRFERYYEVAEIMIQKGYAYVDTCDKDTFLKFTSKKNGEPPCLHRSSDPNENLGLWRKMLKGEYDEGKAVLRIKTDLDDPDPSQRDWVMFRIIDTKRSPHPLTGDKYRVFPTYNFANSVDDHDKGVTHVFRAKEHMSNSLKQKWVFDYMGWEFPTVMEFGRLKLEGFMMSKSKIKEILEKGVTRDDPRLSTLAGLRRRGILPETVREIIIEVGLKVSDATISFENIAAINRKKLDKTARRLMYVPENKAKTMKITGDNMPQCIKARIPYNFSNPSDYREVEVCKGDIIMVDSDDAKEGSYLRLMELCNVKVQGNELIFDSKTLEEGKVKKASIVQWVKQSDSYPVVLKKYNGNDETIEKGYGELSVSSLKVNDIVQFFRYGFVRVDEVSNGLIVAIYSHD</sequence>
<gene>
    <name evidence="10" type="primary">gltX</name>
    <name evidence="14" type="ORF">GC250_04810</name>
</gene>
<dbReference type="Pfam" id="PF20974">
    <property type="entry name" value="tRNA-synt_1c_C2"/>
    <property type="match status" value="1"/>
</dbReference>
<organism evidence="14 15">
    <name type="scientific">Sulfuracidifex metallicus DSM 6482 = JCM 9184</name>
    <dbReference type="NCBI Taxonomy" id="523847"/>
    <lineage>
        <taxon>Archaea</taxon>
        <taxon>Thermoproteota</taxon>
        <taxon>Thermoprotei</taxon>
        <taxon>Sulfolobales</taxon>
        <taxon>Sulfolobaceae</taxon>
        <taxon>Sulfuracidifex</taxon>
    </lineage>
</organism>
<comment type="subcellular location">
    <subcellularLocation>
        <location evidence="1 10">Cytoplasm</location>
    </subcellularLocation>
</comment>
<dbReference type="Pfam" id="PF00749">
    <property type="entry name" value="tRNA-synt_1c"/>
    <property type="match status" value="1"/>
</dbReference>
<evidence type="ECO:0000256" key="4">
    <source>
        <dbReference type="ARBA" id="ARBA00022598"/>
    </source>
</evidence>
<evidence type="ECO:0000256" key="2">
    <source>
        <dbReference type="ARBA" id="ARBA00008927"/>
    </source>
</evidence>
<evidence type="ECO:0000256" key="10">
    <source>
        <dbReference type="HAMAP-Rule" id="MF_02076"/>
    </source>
</evidence>
<dbReference type="InterPro" id="IPR011035">
    <property type="entry name" value="Ribosomal_bL25/Gln-tRNA_synth"/>
</dbReference>
<name>A0A6A9QSM2_SULME</name>
<keyword evidence="15" id="KW-1185">Reference proteome</keyword>
<dbReference type="PANTHER" id="PTHR43097">
    <property type="entry name" value="GLUTAMINE-TRNA LIGASE"/>
    <property type="match status" value="1"/>
</dbReference>
<dbReference type="SUPFAM" id="SSF52374">
    <property type="entry name" value="Nucleotidylyl transferase"/>
    <property type="match status" value="1"/>
</dbReference>
<dbReference type="GO" id="GO:0005829">
    <property type="term" value="C:cytosol"/>
    <property type="evidence" value="ECO:0007669"/>
    <property type="project" value="TreeGrafter"/>
</dbReference>
<keyword evidence="7 10" id="KW-0648">Protein biosynthesis</keyword>
<dbReference type="HAMAP" id="MF_02076">
    <property type="entry name" value="Glu_tRNA_synth_type2"/>
    <property type="match status" value="1"/>
</dbReference>
<dbReference type="SUPFAM" id="SSF50715">
    <property type="entry name" value="Ribosomal protein L25-like"/>
    <property type="match status" value="1"/>
</dbReference>
<dbReference type="PANTHER" id="PTHR43097:SF5">
    <property type="entry name" value="GLUTAMATE--TRNA LIGASE"/>
    <property type="match status" value="1"/>
</dbReference>
<dbReference type="InterPro" id="IPR050132">
    <property type="entry name" value="Gln/Glu-tRNA_Ligase"/>
</dbReference>
<evidence type="ECO:0000256" key="5">
    <source>
        <dbReference type="ARBA" id="ARBA00022741"/>
    </source>
</evidence>
<comment type="function">
    <text evidence="10">Catalyzes the attachment of glutamate to tRNA(Glu) in a two-step reaction: glutamate is first activated by ATP to form Glu-AMP and then transferred to the acceptor end of tRNA(Glu).</text>
</comment>
<dbReference type="Gene3D" id="2.40.240.100">
    <property type="match status" value="1"/>
</dbReference>
<evidence type="ECO:0000259" key="12">
    <source>
        <dbReference type="Pfam" id="PF03950"/>
    </source>
</evidence>
<proteinExistence type="inferred from homology"/>
<feature type="domain" description="tRNA synthetases class I (E and Q) anti-codon binding" evidence="13">
    <location>
        <begin position="507"/>
        <end position="560"/>
    </location>
</feature>
<dbReference type="OrthoDB" id="10470at2157"/>
<evidence type="ECO:0000256" key="9">
    <source>
        <dbReference type="ARBA" id="ARBA00048351"/>
    </source>
</evidence>
<dbReference type="InterPro" id="IPR014729">
    <property type="entry name" value="Rossmann-like_a/b/a_fold"/>
</dbReference>
<keyword evidence="8 10" id="KW-0030">Aminoacyl-tRNA synthetase</keyword>
<evidence type="ECO:0000256" key="6">
    <source>
        <dbReference type="ARBA" id="ARBA00022840"/>
    </source>
</evidence>
<dbReference type="GO" id="GO:0005524">
    <property type="term" value="F:ATP binding"/>
    <property type="evidence" value="ECO:0007669"/>
    <property type="project" value="UniProtKB-UniRule"/>
</dbReference>
<dbReference type="InterPro" id="IPR000924">
    <property type="entry name" value="Glu/Gln-tRNA-synth"/>
</dbReference>
<feature type="domain" description="Glutamyl/glutaminyl-tRNA synthetase class Ib anti-codon binding" evidence="12">
    <location>
        <begin position="412"/>
        <end position="488"/>
    </location>
</feature>
<reference evidence="14 15" key="1">
    <citation type="submission" date="2019-10" db="EMBL/GenBank/DDBJ databases">
        <title>Sequencing and Assembly of Multiple Reported Metal-Biooxidizing Members of the Extremely Thermoacidophilic Archaeal Family Sulfolobaceae.</title>
        <authorList>
            <person name="Counts J.A."/>
            <person name="Kelly R.M."/>
        </authorList>
    </citation>
    <scope>NUCLEOTIDE SEQUENCE [LARGE SCALE GENOMIC DNA]</scope>
    <source>
        <strain evidence="14 15">DSM 6482</strain>
    </source>
</reference>
<comment type="caution">
    <text evidence="14">The sequence shown here is derived from an EMBL/GenBank/DDBJ whole genome shotgun (WGS) entry which is preliminary data.</text>
</comment>
<protein>
    <recommendedName>
        <fullName evidence="10">Glutamate--tRNA ligase</fullName>
        <ecNumber evidence="10">6.1.1.17</ecNumber>
    </recommendedName>
    <alternativeName>
        <fullName evidence="10">Glutamyl-tRNA synthetase</fullName>
        <shortName evidence="10">GluRS</shortName>
    </alternativeName>
</protein>
<evidence type="ECO:0000313" key="14">
    <source>
        <dbReference type="EMBL" id="MUN28773.1"/>
    </source>
</evidence>
<dbReference type="Gene3D" id="3.40.50.620">
    <property type="entry name" value="HUPs"/>
    <property type="match status" value="1"/>
</dbReference>
<feature type="domain" description="Glutamyl/glutaminyl-tRNA synthetase class Ib catalytic" evidence="11">
    <location>
        <begin position="99"/>
        <end position="409"/>
    </location>
</feature>
<dbReference type="InterPro" id="IPR020058">
    <property type="entry name" value="Glu/Gln-tRNA-synth_Ib_cat-dom"/>
</dbReference>
<keyword evidence="3 10" id="KW-0963">Cytoplasm</keyword>
<dbReference type="InterPro" id="IPR020059">
    <property type="entry name" value="Glu/Gln-tRNA-synth_Ib_codon-bd"/>
</dbReference>
<dbReference type="Pfam" id="PF03950">
    <property type="entry name" value="tRNA-synt_1c_C"/>
    <property type="match status" value="1"/>
</dbReference>
<keyword evidence="6 10" id="KW-0067">ATP-binding</keyword>
<evidence type="ECO:0000256" key="7">
    <source>
        <dbReference type="ARBA" id="ARBA00022917"/>
    </source>
</evidence>
<dbReference type="NCBIfam" id="TIGR00463">
    <property type="entry name" value="gltX_arch"/>
    <property type="match status" value="1"/>
</dbReference>
<dbReference type="Proteomes" id="UP000470772">
    <property type="component" value="Unassembled WGS sequence"/>
</dbReference>
<comment type="similarity">
    <text evidence="2 10">Belongs to the class-I aminoacyl-tRNA synthetase family. Glutamate--tRNA ligase type 2 subfamily.</text>
</comment>
<evidence type="ECO:0000256" key="3">
    <source>
        <dbReference type="ARBA" id="ARBA00022490"/>
    </source>
</evidence>
<keyword evidence="5 10" id="KW-0547">Nucleotide-binding</keyword>
<dbReference type="AlphaFoldDB" id="A0A6A9QSM2"/>
<evidence type="ECO:0000259" key="13">
    <source>
        <dbReference type="Pfam" id="PF20974"/>
    </source>
</evidence>
<evidence type="ECO:0000256" key="1">
    <source>
        <dbReference type="ARBA" id="ARBA00004496"/>
    </source>
</evidence>
<evidence type="ECO:0000256" key="8">
    <source>
        <dbReference type="ARBA" id="ARBA00023146"/>
    </source>
</evidence>
<dbReference type="NCBIfam" id="NF003169">
    <property type="entry name" value="PRK04156.1"/>
    <property type="match status" value="1"/>
</dbReference>
<dbReference type="EMBL" id="WGGD01000005">
    <property type="protein sequence ID" value="MUN28773.1"/>
    <property type="molecule type" value="Genomic_DNA"/>
</dbReference>
<keyword evidence="4 10" id="KW-0436">Ligase</keyword>
<dbReference type="EC" id="6.1.1.17" evidence="10"/>
<dbReference type="GO" id="GO:0004818">
    <property type="term" value="F:glutamate-tRNA ligase activity"/>
    <property type="evidence" value="ECO:0007669"/>
    <property type="project" value="UniProtKB-UniRule"/>
</dbReference>
<accession>A0A6A9QSM2</accession>
<feature type="short sequence motif" description="'HIGH' region" evidence="10">
    <location>
        <begin position="106"/>
        <end position="116"/>
    </location>
</feature>
<evidence type="ECO:0000313" key="15">
    <source>
        <dbReference type="Proteomes" id="UP000470772"/>
    </source>
</evidence>
<dbReference type="GO" id="GO:0043604">
    <property type="term" value="P:amide biosynthetic process"/>
    <property type="evidence" value="ECO:0007669"/>
    <property type="project" value="TreeGrafter"/>
</dbReference>
<evidence type="ECO:0000259" key="11">
    <source>
        <dbReference type="Pfam" id="PF00749"/>
    </source>
</evidence>
<dbReference type="GO" id="GO:0006424">
    <property type="term" value="P:glutamyl-tRNA aminoacylation"/>
    <property type="evidence" value="ECO:0007669"/>
    <property type="project" value="UniProtKB-UniRule"/>
</dbReference>
<dbReference type="PRINTS" id="PR00987">
    <property type="entry name" value="TRNASYNTHGLU"/>
</dbReference>